<reference evidence="1" key="1">
    <citation type="submission" date="2014-11" db="EMBL/GenBank/DDBJ databases">
        <authorList>
            <person name="Amaro Gonzalez C."/>
        </authorList>
    </citation>
    <scope>NUCLEOTIDE SEQUENCE</scope>
</reference>
<proteinExistence type="predicted"/>
<evidence type="ECO:0000313" key="1">
    <source>
        <dbReference type="EMBL" id="JAH36329.1"/>
    </source>
</evidence>
<sequence length="49" mass="5668">MLFPKIKGIASTSFYFTGIRDWNALPDSIKLASSLNVFKYRLKRFLLAQ</sequence>
<dbReference type="AlphaFoldDB" id="A0A0E9S4K1"/>
<dbReference type="EMBL" id="GBXM01072248">
    <property type="protein sequence ID" value="JAH36329.1"/>
    <property type="molecule type" value="Transcribed_RNA"/>
</dbReference>
<organism evidence="1">
    <name type="scientific">Anguilla anguilla</name>
    <name type="common">European freshwater eel</name>
    <name type="synonym">Muraena anguilla</name>
    <dbReference type="NCBI Taxonomy" id="7936"/>
    <lineage>
        <taxon>Eukaryota</taxon>
        <taxon>Metazoa</taxon>
        <taxon>Chordata</taxon>
        <taxon>Craniata</taxon>
        <taxon>Vertebrata</taxon>
        <taxon>Euteleostomi</taxon>
        <taxon>Actinopterygii</taxon>
        <taxon>Neopterygii</taxon>
        <taxon>Teleostei</taxon>
        <taxon>Anguilliformes</taxon>
        <taxon>Anguillidae</taxon>
        <taxon>Anguilla</taxon>
    </lineage>
</organism>
<reference evidence="1" key="2">
    <citation type="journal article" date="2015" name="Fish Shellfish Immunol.">
        <title>Early steps in the European eel (Anguilla anguilla)-Vibrio vulnificus interaction in the gills: Role of the RtxA13 toxin.</title>
        <authorList>
            <person name="Callol A."/>
            <person name="Pajuelo D."/>
            <person name="Ebbesson L."/>
            <person name="Teles M."/>
            <person name="MacKenzie S."/>
            <person name="Amaro C."/>
        </authorList>
    </citation>
    <scope>NUCLEOTIDE SEQUENCE</scope>
</reference>
<accession>A0A0E9S4K1</accession>
<protein>
    <submittedName>
        <fullName evidence="1">Uncharacterized protein</fullName>
    </submittedName>
</protein>
<name>A0A0E9S4K1_ANGAN</name>